<accession>A0AAD3MYK2</accession>
<dbReference type="GO" id="GO:0033617">
    <property type="term" value="P:mitochondrial respiratory chain complex IV assembly"/>
    <property type="evidence" value="ECO:0007669"/>
    <property type="project" value="TreeGrafter"/>
</dbReference>
<dbReference type="GO" id="GO:0032981">
    <property type="term" value="P:mitochondrial respiratory chain complex I assembly"/>
    <property type="evidence" value="ECO:0007669"/>
    <property type="project" value="TreeGrafter"/>
</dbReference>
<reference evidence="3" key="1">
    <citation type="submission" date="2022-08" db="EMBL/GenBank/DDBJ databases">
        <title>Genome sequencing of akame (Lates japonicus).</title>
        <authorList>
            <person name="Hashiguchi Y."/>
            <person name="Takahashi H."/>
        </authorList>
    </citation>
    <scope>NUCLEOTIDE SEQUENCE</scope>
    <source>
        <strain evidence="3">Kochi</strain>
    </source>
</reference>
<evidence type="ECO:0000313" key="3">
    <source>
        <dbReference type="EMBL" id="GLD61850.1"/>
    </source>
</evidence>
<feature type="region of interest" description="Disordered" evidence="1">
    <location>
        <begin position="148"/>
        <end position="170"/>
    </location>
</feature>
<evidence type="ECO:0000256" key="2">
    <source>
        <dbReference type="SAM" id="Phobius"/>
    </source>
</evidence>
<dbReference type="AlphaFoldDB" id="A0AAD3MYK2"/>
<dbReference type="PANTHER" id="PTHR47148">
    <property type="entry name" value="CYTOCHROME C OXIDASE ASSEMBLY FACTOR 1 HOMOLOG"/>
    <property type="match status" value="1"/>
</dbReference>
<feature type="compositionally biased region" description="Basic and acidic residues" evidence="1">
    <location>
        <begin position="160"/>
        <end position="170"/>
    </location>
</feature>
<organism evidence="3 4">
    <name type="scientific">Lates japonicus</name>
    <name type="common">Japanese lates</name>
    <dbReference type="NCBI Taxonomy" id="270547"/>
    <lineage>
        <taxon>Eukaryota</taxon>
        <taxon>Metazoa</taxon>
        <taxon>Chordata</taxon>
        <taxon>Craniata</taxon>
        <taxon>Vertebrata</taxon>
        <taxon>Euteleostomi</taxon>
        <taxon>Actinopterygii</taxon>
        <taxon>Neopterygii</taxon>
        <taxon>Teleostei</taxon>
        <taxon>Neoteleostei</taxon>
        <taxon>Acanthomorphata</taxon>
        <taxon>Carangaria</taxon>
        <taxon>Carangaria incertae sedis</taxon>
        <taxon>Centropomidae</taxon>
        <taxon>Lates</taxon>
    </lineage>
</organism>
<dbReference type="Proteomes" id="UP001279410">
    <property type="component" value="Unassembled WGS sequence"/>
</dbReference>
<evidence type="ECO:0000256" key="1">
    <source>
        <dbReference type="SAM" id="MobiDB-lite"/>
    </source>
</evidence>
<name>A0AAD3MYK2_LATJO</name>
<keyword evidence="2" id="KW-0812">Transmembrane</keyword>
<evidence type="ECO:0000313" key="4">
    <source>
        <dbReference type="Proteomes" id="UP001279410"/>
    </source>
</evidence>
<sequence>MRIEQGRAAGAIQGKEAKMRVSTNHLQQLAIFTTVLTGGGIGTMYYLMQKKFAGSEYYTLALQKLEECPEAMESLGVPPLKVFNIHLTDGHNRVDHNTAQIKIPVTGSKTGGYLYTLSIRDTNTNRWSLKQVVLKLQEGQTINLLTPPQAAAAQTQGTEHTQELDTEHWH</sequence>
<proteinExistence type="predicted"/>
<feature type="transmembrane region" description="Helical" evidence="2">
    <location>
        <begin position="29"/>
        <end position="48"/>
    </location>
</feature>
<keyword evidence="4" id="KW-1185">Reference proteome</keyword>
<gene>
    <name evidence="3" type="ORF">AKAME5_001362500</name>
</gene>
<dbReference type="InterPro" id="IPR014807">
    <property type="entry name" value="Coa1"/>
</dbReference>
<dbReference type="PANTHER" id="PTHR47148:SF1">
    <property type="entry name" value="CYTOCHROME C OXIDASE ASSEMBLY FACTOR 1 HOMOLOG"/>
    <property type="match status" value="1"/>
</dbReference>
<protein>
    <submittedName>
        <fullName evidence="3">Cytochrome c oxidase assembly factor 1 homolog</fullName>
    </submittedName>
</protein>
<dbReference type="EMBL" id="BRZM01000048">
    <property type="protein sequence ID" value="GLD61850.1"/>
    <property type="molecule type" value="Genomic_DNA"/>
</dbReference>
<dbReference type="GO" id="GO:0005743">
    <property type="term" value="C:mitochondrial inner membrane"/>
    <property type="evidence" value="ECO:0007669"/>
    <property type="project" value="TreeGrafter"/>
</dbReference>
<keyword evidence="2" id="KW-0472">Membrane</keyword>
<comment type="caution">
    <text evidence="3">The sequence shown here is derived from an EMBL/GenBank/DDBJ whole genome shotgun (WGS) entry which is preliminary data.</text>
</comment>
<dbReference type="Pfam" id="PF08695">
    <property type="entry name" value="Coa1"/>
    <property type="match status" value="1"/>
</dbReference>
<feature type="compositionally biased region" description="Low complexity" evidence="1">
    <location>
        <begin position="148"/>
        <end position="159"/>
    </location>
</feature>
<keyword evidence="2" id="KW-1133">Transmembrane helix</keyword>